<dbReference type="Gene3D" id="1.25.40.10">
    <property type="entry name" value="Tetratricopeptide repeat domain"/>
    <property type="match status" value="1"/>
</dbReference>
<dbReference type="InterPro" id="IPR045054">
    <property type="entry name" value="P4HA-like"/>
</dbReference>
<dbReference type="PROSITE" id="PS51471">
    <property type="entry name" value="FE2OG_OXY"/>
    <property type="match status" value="1"/>
</dbReference>
<dbReference type="InterPro" id="IPR013547">
    <property type="entry name" value="P4H_N"/>
</dbReference>
<accession>A7SJ24</accession>
<protein>
    <recommendedName>
        <fullName evidence="5">procollagen-proline 4-dioxygenase</fullName>
        <ecNumber evidence="5">1.14.11.2</ecNumber>
    </recommendedName>
</protein>
<dbReference type="GO" id="GO:0004656">
    <property type="term" value="F:procollagen-proline 4-dioxygenase activity"/>
    <property type="evidence" value="ECO:0000318"/>
    <property type="project" value="GO_Central"/>
</dbReference>
<dbReference type="STRING" id="45351.A7SJ24"/>
<evidence type="ECO:0000256" key="10">
    <source>
        <dbReference type="ARBA" id="ARBA00023002"/>
    </source>
</evidence>
<dbReference type="Proteomes" id="UP000001593">
    <property type="component" value="Unassembled WGS sequence"/>
</dbReference>
<comment type="cofactor">
    <cofactor evidence="1">
        <name>L-ascorbate</name>
        <dbReference type="ChEBI" id="CHEBI:38290"/>
    </cofactor>
</comment>
<feature type="domain" description="Fe2OG dioxygenase" evidence="14">
    <location>
        <begin position="408"/>
        <end position="515"/>
    </location>
</feature>
<dbReference type="PANTHER" id="PTHR10869">
    <property type="entry name" value="PROLYL 4-HYDROXYLASE ALPHA SUBUNIT"/>
    <property type="match status" value="1"/>
</dbReference>
<dbReference type="InterPro" id="IPR005123">
    <property type="entry name" value="Oxoglu/Fe-dep_dioxygenase_dom"/>
</dbReference>
<keyword evidence="13" id="KW-0802">TPR repeat</keyword>
<name>A7SJ24_NEMVE</name>
<dbReference type="Gene3D" id="2.60.120.620">
    <property type="entry name" value="q2cbj1_9rhob like domain"/>
    <property type="match status" value="1"/>
</dbReference>
<dbReference type="Gene3D" id="6.10.140.1460">
    <property type="match status" value="1"/>
</dbReference>
<sequence>LVSREKELQEALKRYVEVEESRLAQIKKFLAKVDTAHELATKYGDIGGFLGHPVNSFALIKRFHKGWSRMEELALKDTSEVFVETLTKHKDQFPSQEDVDGAITALLRLQDTYRLTPDVISTGRLPKVRAVPMMTVSDTFDIGRSAYLSNDMFYTKAWMEVALEKIKKGEDSEDVKLFDVYDHLAFAEYQRGNFKKALNYSEEMVKIDPTHTRATDNVAYFGSEIAKQTKKRGDTGTSRRTKSPSSTFKKLKEREYFHRTKAFQNYEKLCRGEVRSLTKWEQGQMSCWQIRDDPLTVLKPGRIERVFVKPEVLIFRNFITDSEIKRIKELATPRLKRATVKDPVTGELIFANYRISKRRATIQHPVTGKLEFANYRISKSGWLRDEEDELVKRISYRVQAYSGLNMTTSEDLQVVNYGIGGHYEPHYDFARDGEDKFTSLGTGNRIATFLSYLSDVEAGGGTVFTRVGATVWPQKGDAAFWYNLKRSGDGDSSTRHAACPVLVGSKWVANKWIHEVGQEFRKPCSVDRNALFKATTRSLKH</sequence>
<dbReference type="PANTHER" id="PTHR10869:SF244">
    <property type="entry name" value="PROLYL 4-HYDROXYLASE SUBUNIT ALPHA-2"/>
    <property type="match status" value="1"/>
</dbReference>
<dbReference type="Pfam" id="PF08336">
    <property type="entry name" value="P4Ha_N"/>
    <property type="match status" value="1"/>
</dbReference>
<evidence type="ECO:0000256" key="11">
    <source>
        <dbReference type="ARBA" id="ARBA00023004"/>
    </source>
</evidence>
<dbReference type="GO" id="GO:0031418">
    <property type="term" value="F:L-ascorbic acid binding"/>
    <property type="evidence" value="ECO:0007669"/>
    <property type="project" value="UniProtKB-KW"/>
</dbReference>
<dbReference type="PhylomeDB" id="A7SJ24"/>
<keyword evidence="16" id="KW-1185">Reference proteome</keyword>
<dbReference type="InterPro" id="IPR044862">
    <property type="entry name" value="Pro_4_hyd_alph_FE2OG_OXY"/>
</dbReference>
<dbReference type="InterPro" id="IPR006620">
    <property type="entry name" value="Pro_4_hyd_alph"/>
</dbReference>
<dbReference type="EMBL" id="DS469674">
    <property type="protein sequence ID" value="EDO36261.1"/>
    <property type="molecule type" value="Genomic_DNA"/>
</dbReference>
<dbReference type="InterPro" id="IPR011990">
    <property type="entry name" value="TPR-like_helical_dom_sf"/>
</dbReference>
<dbReference type="EC" id="1.14.11.2" evidence="5"/>
<dbReference type="FunCoup" id="A7SJ24">
    <property type="interactions" value="143"/>
</dbReference>
<keyword evidence="6" id="KW-0479">Metal-binding</keyword>
<dbReference type="FunFam" id="2.60.120.620:FF:000001">
    <property type="entry name" value="Prolyl 4-hydroxylase subunit alpha 2"/>
    <property type="match status" value="1"/>
</dbReference>
<organism evidence="15 16">
    <name type="scientific">Nematostella vectensis</name>
    <name type="common">Starlet sea anemone</name>
    <dbReference type="NCBI Taxonomy" id="45351"/>
    <lineage>
        <taxon>Eukaryota</taxon>
        <taxon>Metazoa</taxon>
        <taxon>Cnidaria</taxon>
        <taxon>Anthozoa</taxon>
        <taxon>Hexacorallia</taxon>
        <taxon>Actiniaria</taxon>
        <taxon>Edwardsiidae</taxon>
        <taxon>Nematostella</taxon>
    </lineage>
</organism>
<dbReference type="SMART" id="SM00702">
    <property type="entry name" value="P4Hc"/>
    <property type="match status" value="1"/>
</dbReference>
<dbReference type="SUPFAM" id="SSF48452">
    <property type="entry name" value="TPR-like"/>
    <property type="match status" value="1"/>
</dbReference>
<evidence type="ECO:0000256" key="13">
    <source>
        <dbReference type="PROSITE-ProRule" id="PRU00339"/>
    </source>
</evidence>
<keyword evidence="11" id="KW-0408">Iron</keyword>
<evidence type="ECO:0000313" key="16">
    <source>
        <dbReference type="Proteomes" id="UP000001593"/>
    </source>
</evidence>
<dbReference type="InterPro" id="IPR019734">
    <property type="entry name" value="TPR_rpt"/>
</dbReference>
<dbReference type="GO" id="GO:0005783">
    <property type="term" value="C:endoplasmic reticulum"/>
    <property type="evidence" value="ECO:0000318"/>
    <property type="project" value="GO_Central"/>
</dbReference>
<keyword evidence="12" id="KW-0325">Glycoprotein</keyword>
<dbReference type="Pfam" id="PF13640">
    <property type="entry name" value="2OG-FeII_Oxy_3"/>
    <property type="match status" value="1"/>
</dbReference>
<dbReference type="InParanoid" id="A7SJ24"/>
<comment type="function">
    <text evidence="2">Catalyzes the post-translational formation of 4-hydroxyproline in -Xaa-Pro-Gly- sequences in collagens and other proteins.</text>
</comment>
<dbReference type="FunFam" id="1.25.40.10:FF:000006">
    <property type="entry name" value="Prolyl 4-hydroxylase subunit alpha 2"/>
    <property type="match status" value="1"/>
</dbReference>
<dbReference type="GO" id="GO:0005506">
    <property type="term" value="F:iron ion binding"/>
    <property type="evidence" value="ECO:0007669"/>
    <property type="project" value="InterPro"/>
</dbReference>
<dbReference type="InterPro" id="IPR059068">
    <property type="entry name" value="TPR_P4H"/>
</dbReference>
<evidence type="ECO:0000256" key="5">
    <source>
        <dbReference type="ARBA" id="ARBA00012269"/>
    </source>
</evidence>
<evidence type="ECO:0000256" key="2">
    <source>
        <dbReference type="ARBA" id="ARBA00002035"/>
    </source>
</evidence>
<reference evidence="15 16" key="1">
    <citation type="journal article" date="2007" name="Science">
        <title>Sea anemone genome reveals ancestral eumetazoan gene repertoire and genomic organization.</title>
        <authorList>
            <person name="Putnam N.H."/>
            <person name="Srivastava M."/>
            <person name="Hellsten U."/>
            <person name="Dirks B."/>
            <person name="Chapman J."/>
            <person name="Salamov A."/>
            <person name="Terry A."/>
            <person name="Shapiro H."/>
            <person name="Lindquist E."/>
            <person name="Kapitonov V.V."/>
            <person name="Jurka J."/>
            <person name="Genikhovich G."/>
            <person name="Grigoriev I.V."/>
            <person name="Lucas S.M."/>
            <person name="Steele R.E."/>
            <person name="Finnerty J.R."/>
            <person name="Technau U."/>
            <person name="Martindale M.Q."/>
            <person name="Rokhsar D.S."/>
        </authorList>
    </citation>
    <scope>NUCLEOTIDE SEQUENCE [LARGE SCALE GENOMIC DNA]</scope>
    <source>
        <strain evidence="16">CH2 X CH6</strain>
    </source>
</reference>
<comment type="subcellular location">
    <subcellularLocation>
        <location evidence="3">Endoplasmic reticulum lumen</location>
    </subcellularLocation>
</comment>
<keyword evidence="9" id="KW-0223">Dioxygenase</keyword>
<proteinExistence type="inferred from homology"/>
<evidence type="ECO:0000256" key="9">
    <source>
        <dbReference type="ARBA" id="ARBA00022964"/>
    </source>
</evidence>
<evidence type="ECO:0000256" key="4">
    <source>
        <dbReference type="ARBA" id="ARBA00006511"/>
    </source>
</evidence>
<dbReference type="eggNOG" id="KOG1591">
    <property type="taxonomic scope" value="Eukaryota"/>
</dbReference>
<feature type="non-terminal residue" evidence="15">
    <location>
        <position position="1"/>
    </location>
</feature>
<dbReference type="OMA" id="NLTQYRN"/>
<dbReference type="PROSITE" id="PS50005">
    <property type="entry name" value="TPR"/>
    <property type="match status" value="1"/>
</dbReference>
<keyword evidence="8" id="KW-0847">Vitamin C</keyword>
<dbReference type="GO" id="GO:0005788">
    <property type="term" value="C:endoplasmic reticulum lumen"/>
    <property type="evidence" value="ECO:0007669"/>
    <property type="project" value="UniProtKB-SubCell"/>
</dbReference>
<dbReference type="AlphaFoldDB" id="A7SJ24"/>
<dbReference type="HOGENOM" id="CLU_024155_1_1_1"/>
<comment type="similarity">
    <text evidence="4">Belongs to the P4HA family.</text>
</comment>
<dbReference type="Pfam" id="PF23558">
    <property type="entry name" value="TPR_P4H"/>
    <property type="match status" value="1"/>
</dbReference>
<evidence type="ECO:0000256" key="7">
    <source>
        <dbReference type="ARBA" id="ARBA00022824"/>
    </source>
</evidence>
<keyword evidence="10" id="KW-0560">Oxidoreductase</keyword>
<gene>
    <name evidence="15" type="ORF">NEMVEDRAFT_v1g120225</name>
</gene>
<evidence type="ECO:0000256" key="1">
    <source>
        <dbReference type="ARBA" id="ARBA00001961"/>
    </source>
</evidence>
<evidence type="ECO:0000256" key="3">
    <source>
        <dbReference type="ARBA" id="ARBA00004319"/>
    </source>
</evidence>
<evidence type="ECO:0000313" key="15">
    <source>
        <dbReference type="EMBL" id="EDO36261.1"/>
    </source>
</evidence>
<evidence type="ECO:0000256" key="8">
    <source>
        <dbReference type="ARBA" id="ARBA00022896"/>
    </source>
</evidence>
<evidence type="ECO:0000256" key="6">
    <source>
        <dbReference type="ARBA" id="ARBA00022723"/>
    </source>
</evidence>
<evidence type="ECO:0000259" key="14">
    <source>
        <dbReference type="PROSITE" id="PS51471"/>
    </source>
</evidence>
<feature type="repeat" description="TPR" evidence="13">
    <location>
        <begin position="178"/>
        <end position="211"/>
    </location>
</feature>
<evidence type="ECO:0000256" key="12">
    <source>
        <dbReference type="ARBA" id="ARBA00023180"/>
    </source>
</evidence>
<keyword evidence="7" id="KW-0256">Endoplasmic reticulum</keyword>